<evidence type="ECO:0000313" key="14">
    <source>
        <dbReference type="EMBL" id="TXK62207.1"/>
    </source>
</evidence>
<evidence type="ECO:0000256" key="4">
    <source>
        <dbReference type="ARBA" id="ARBA00022475"/>
    </source>
</evidence>
<evidence type="ECO:0000256" key="6">
    <source>
        <dbReference type="ARBA" id="ARBA00022692"/>
    </source>
</evidence>
<comment type="similarity">
    <text evidence="2 12">Belongs to the cytochrome ubiquinol oxidase subunit 1 family.</text>
</comment>
<evidence type="ECO:0000256" key="9">
    <source>
        <dbReference type="ARBA" id="ARBA00022989"/>
    </source>
</evidence>
<evidence type="ECO:0000256" key="2">
    <source>
        <dbReference type="ARBA" id="ARBA00009819"/>
    </source>
</evidence>
<gene>
    <name evidence="14" type="ORF">FU658_08095</name>
</gene>
<keyword evidence="3 12" id="KW-0813">Transport</keyword>
<keyword evidence="5 12" id="KW-0349">Heme</keyword>
<dbReference type="GO" id="GO:0016682">
    <property type="term" value="F:oxidoreductase activity, acting on diphenols and related substances as donors, oxygen as acceptor"/>
    <property type="evidence" value="ECO:0007669"/>
    <property type="project" value="TreeGrafter"/>
</dbReference>
<evidence type="ECO:0000256" key="12">
    <source>
        <dbReference type="PIRNR" id="PIRNR006446"/>
    </source>
</evidence>
<dbReference type="Pfam" id="PF01654">
    <property type="entry name" value="Cyt_bd_oxida_I"/>
    <property type="match status" value="1"/>
</dbReference>
<dbReference type="PANTHER" id="PTHR30365">
    <property type="entry name" value="CYTOCHROME D UBIQUINOL OXIDASE"/>
    <property type="match status" value="1"/>
</dbReference>
<evidence type="ECO:0000256" key="7">
    <source>
        <dbReference type="ARBA" id="ARBA00022723"/>
    </source>
</evidence>
<feature type="compositionally biased region" description="Acidic residues" evidence="13">
    <location>
        <begin position="458"/>
        <end position="467"/>
    </location>
</feature>
<feature type="transmembrane region" description="Helical" evidence="12">
    <location>
        <begin position="218"/>
        <end position="236"/>
    </location>
</feature>
<feature type="transmembrane region" description="Helical" evidence="12">
    <location>
        <begin position="318"/>
        <end position="345"/>
    </location>
</feature>
<feature type="compositionally biased region" description="Basic and acidic residues" evidence="13">
    <location>
        <begin position="468"/>
        <end position="483"/>
    </location>
</feature>
<dbReference type="GO" id="GO:0005886">
    <property type="term" value="C:plasma membrane"/>
    <property type="evidence" value="ECO:0007669"/>
    <property type="project" value="UniProtKB-SubCell"/>
</dbReference>
<accession>A0A5C8KPS9</accession>
<protein>
    <submittedName>
        <fullName evidence="14">Cytochrome ubiquinol oxidase subunit I</fullName>
    </submittedName>
</protein>
<dbReference type="EMBL" id="VRTS01000005">
    <property type="protein sequence ID" value="TXK62207.1"/>
    <property type="molecule type" value="Genomic_DNA"/>
</dbReference>
<feature type="region of interest" description="Disordered" evidence="13">
    <location>
        <begin position="445"/>
        <end position="483"/>
    </location>
</feature>
<feature type="transmembrane region" description="Helical" evidence="12">
    <location>
        <begin position="186"/>
        <end position="206"/>
    </location>
</feature>
<dbReference type="RefSeq" id="WP_147891626.1">
    <property type="nucleotide sequence ID" value="NZ_VRTS01000005.1"/>
</dbReference>
<evidence type="ECO:0000256" key="8">
    <source>
        <dbReference type="ARBA" id="ARBA00022982"/>
    </source>
</evidence>
<dbReference type="PANTHER" id="PTHR30365:SF14">
    <property type="entry name" value="CYTOCHROME BD MENAQUINOL OXIDASE SUBUNIT I-RELATED"/>
    <property type="match status" value="1"/>
</dbReference>
<keyword evidence="10 12" id="KW-0408">Iron</keyword>
<dbReference type="GO" id="GO:0020037">
    <property type="term" value="F:heme binding"/>
    <property type="evidence" value="ECO:0007669"/>
    <property type="project" value="TreeGrafter"/>
</dbReference>
<keyword evidence="9 12" id="KW-1133">Transmembrane helix</keyword>
<keyword evidence="15" id="KW-1185">Reference proteome</keyword>
<dbReference type="GO" id="GO:0019646">
    <property type="term" value="P:aerobic electron transport chain"/>
    <property type="evidence" value="ECO:0007669"/>
    <property type="project" value="InterPro"/>
</dbReference>
<feature type="transmembrane region" description="Helical" evidence="12">
    <location>
        <begin position="97"/>
        <end position="118"/>
    </location>
</feature>
<dbReference type="PIRSF" id="PIRSF006446">
    <property type="entry name" value="Cyt_quinol_oxidase_1"/>
    <property type="match status" value="1"/>
</dbReference>
<evidence type="ECO:0000256" key="11">
    <source>
        <dbReference type="ARBA" id="ARBA00023136"/>
    </source>
</evidence>
<name>A0A5C8KPS9_9GAMM</name>
<feature type="transmembrane region" description="Helical" evidence="12">
    <location>
        <begin position="357"/>
        <end position="376"/>
    </location>
</feature>
<evidence type="ECO:0000256" key="5">
    <source>
        <dbReference type="ARBA" id="ARBA00022617"/>
    </source>
</evidence>
<feature type="transmembrane region" description="Helical" evidence="12">
    <location>
        <begin position="12"/>
        <end position="34"/>
    </location>
</feature>
<keyword evidence="11 12" id="KW-0472">Membrane</keyword>
<dbReference type="OrthoDB" id="9807042at2"/>
<keyword evidence="4 12" id="KW-1003">Cell membrane</keyword>
<dbReference type="GO" id="GO:0009055">
    <property type="term" value="F:electron transfer activity"/>
    <property type="evidence" value="ECO:0007669"/>
    <property type="project" value="UniProtKB-UniRule"/>
</dbReference>
<dbReference type="AlphaFoldDB" id="A0A5C8KPS9"/>
<dbReference type="InterPro" id="IPR002585">
    <property type="entry name" value="Cyt-d_ubiquinol_oxidase_su_1"/>
</dbReference>
<organism evidence="14 15">
    <name type="scientific">Alkalisalibacterium limincola</name>
    <dbReference type="NCBI Taxonomy" id="2699169"/>
    <lineage>
        <taxon>Bacteria</taxon>
        <taxon>Pseudomonadati</taxon>
        <taxon>Pseudomonadota</taxon>
        <taxon>Gammaproteobacteria</taxon>
        <taxon>Lysobacterales</taxon>
        <taxon>Lysobacteraceae</taxon>
        <taxon>Alkalisalibacterium</taxon>
    </lineage>
</organism>
<feature type="transmembrane region" description="Helical" evidence="12">
    <location>
        <begin position="404"/>
        <end position="427"/>
    </location>
</feature>
<proteinExistence type="inferred from homology"/>
<feature type="transmembrane region" description="Helical" evidence="12">
    <location>
        <begin position="125"/>
        <end position="146"/>
    </location>
</feature>
<evidence type="ECO:0000256" key="1">
    <source>
        <dbReference type="ARBA" id="ARBA00004651"/>
    </source>
</evidence>
<feature type="transmembrane region" description="Helical" evidence="12">
    <location>
        <begin position="55"/>
        <end position="77"/>
    </location>
</feature>
<comment type="caution">
    <text evidence="14">The sequence shown here is derived from an EMBL/GenBank/DDBJ whole genome shotgun (WGS) entry which is preliminary data.</text>
</comment>
<evidence type="ECO:0000313" key="15">
    <source>
        <dbReference type="Proteomes" id="UP000321248"/>
    </source>
</evidence>
<dbReference type="Proteomes" id="UP000321248">
    <property type="component" value="Unassembled WGS sequence"/>
</dbReference>
<keyword evidence="7 12" id="KW-0479">Metal-binding</keyword>
<comment type="subcellular location">
    <subcellularLocation>
        <location evidence="12">Cell inner membrane</location>
    </subcellularLocation>
    <subcellularLocation>
        <location evidence="1">Cell membrane</location>
        <topology evidence="1">Multi-pass membrane protein</topology>
    </subcellularLocation>
</comment>
<dbReference type="GO" id="GO:0046872">
    <property type="term" value="F:metal ion binding"/>
    <property type="evidence" value="ECO:0007669"/>
    <property type="project" value="UniProtKB-UniRule"/>
</dbReference>
<dbReference type="GO" id="GO:0070069">
    <property type="term" value="C:cytochrome complex"/>
    <property type="evidence" value="ECO:0007669"/>
    <property type="project" value="UniProtKB-UniRule"/>
</dbReference>
<evidence type="ECO:0000256" key="3">
    <source>
        <dbReference type="ARBA" id="ARBA00022448"/>
    </source>
</evidence>
<evidence type="ECO:0000256" key="13">
    <source>
        <dbReference type="SAM" id="MobiDB-lite"/>
    </source>
</evidence>
<sequence length="483" mass="53799">MELDPLLLSRIQFAFVVSFHAIFPVFTIGLASYIALLEGIAFRTGSAQWARLSQFWIKIFAVVFGMGVVSGLVMAFQFGTNWSEFSYRTSNFIGPTLSYEVVTAFFLEAAFLGVLLFGRNKVPPGLHLFSAIMVAVGTFISSFWILSTNSWMHTPAGYEMREGMVHVTSWAQAIFNPSFAYRFTHMAIASFLTGGFVVAGVSAYYLLRKHAVEPSRKALKMCLVMLFFLAPLQAYVGDLHGLNTLEYQPVKVAAMEGAWDTQRGLPLLLFAIPDARNETNHFEVGIPKLASLILTHDLDGEVQGLKDWPAEERPPVGIVFWAFRIMVGIGLLMIVVATIGVVQMLRGRLESSPRYLQVLRLMVPMPFIAVLAGWVVTEVGRQPWMMWGEITVADGLTPSLTGPMALFTLVGYMLVYAAVFTAGVYYLTRVVRKGMVIEVAHEEEDYARPKRPFSATDVELDVGDDPEPDAREPDYTPEREEGR</sequence>
<evidence type="ECO:0000256" key="10">
    <source>
        <dbReference type="ARBA" id="ARBA00023004"/>
    </source>
</evidence>
<reference evidence="14 15" key="1">
    <citation type="submission" date="2019-08" db="EMBL/GenBank/DDBJ databases">
        <authorList>
            <person name="Karlyshev A.V."/>
        </authorList>
    </citation>
    <scope>NUCLEOTIDE SEQUENCE [LARGE SCALE GENOMIC DNA]</scope>
    <source>
        <strain evidence="14 15">Alg18-2.2</strain>
    </source>
</reference>
<keyword evidence="6 12" id="KW-0812">Transmembrane</keyword>
<keyword evidence="8 12" id="KW-0249">Electron transport</keyword>